<name>A0A3S0I715_9BACI</name>
<dbReference type="Pfam" id="PF07799">
    <property type="entry name" value="DUF1643"/>
    <property type="match status" value="1"/>
</dbReference>
<reference evidence="1 2" key="1">
    <citation type="submission" date="2018-12" db="EMBL/GenBank/DDBJ databases">
        <title>Bacillus yapensis draft genome sequence.</title>
        <authorList>
            <person name="Yu L."/>
            <person name="Xu X."/>
            <person name="Tang X."/>
        </authorList>
    </citation>
    <scope>NUCLEOTIDE SEQUENCE [LARGE SCALE GENOMIC DNA]</scope>
    <source>
        <strain evidence="1 2">XXST-01</strain>
    </source>
</reference>
<dbReference type="AlphaFoldDB" id="A0A3S0I715"/>
<gene>
    <name evidence="1" type="ORF">EKG37_21590</name>
</gene>
<evidence type="ECO:0000313" key="1">
    <source>
        <dbReference type="EMBL" id="RTR26266.1"/>
    </source>
</evidence>
<organism evidence="1 2">
    <name type="scientific">Bacillus yapensis</name>
    <dbReference type="NCBI Taxonomy" id="2492960"/>
    <lineage>
        <taxon>Bacteria</taxon>
        <taxon>Bacillati</taxon>
        <taxon>Bacillota</taxon>
        <taxon>Bacilli</taxon>
        <taxon>Bacillales</taxon>
        <taxon>Bacillaceae</taxon>
        <taxon>Bacillus</taxon>
    </lineage>
</organism>
<comment type="caution">
    <text evidence="1">The sequence shown here is derived from an EMBL/GenBank/DDBJ whole genome shotgun (WGS) entry which is preliminary data.</text>
</comment>
<dbReference type="OrthoDB" id="2625214at2"/>
<evidence type="ECO:0000313" key="2">
    <source>
        <dbReference type="Proteomes" id="UP000271374"/>
    </source>
</evidence>
<accession>A0A3S0I715</accession>
<dbReference type="EMBL" id="RXNT01000025">
    <property type="protein sequence ID" value="RTR26266.1"/>
    <property type="molecule type" value="Genomic_DNA"/>
</dbReference>
<protein>
    <submittedName>
        <fullName evidence="1">DUF1643 domain-containing protein</fullName>
    </submittedName>
</protein>
<keyword evidence="2" id="KW-1185">Reference proteome</keyword>
<dbReference type="InterPro" id="IPR012441">
    <property type="entry name" value="DUF1643"/>
</dbReference>
<proteinExistence type="predicted"/>
<dbReference type="Proteomes" id="UP000271374">
    <property type="component" value="Unassembled WGS sequence"/>
</dbReference>
<sequence>MRSIKKQTNFPMLWRGCLKLWLENLAKDNQLSLLTGTYGNISGKSVFNNNGKRRYFLEKRWARGGDVLTAIMMNPSSAAHNQTDKTVDQLIDVAKVQGCHALYVVNISSIIDGSSNKLKSVQFSYEAINWAFVPQAITEAKVVFLGWGIKGQLGMLEQQKSNPDLVNTFTNLSSKLYCYDVLKSKDKKFATKPLYYVPHPRPRLEQEKYRYEPIRKITSLELVKLFIR</sequence>